<feature type="non-terminal residue" evidence="1">
    <location>
        <position position="1"/>
    </location>
</feature>
<comment type="caution">
    <text evidence="1">The sequence shown here is derived from an EMBL/GenBank/DDBJ whole genome shotgun (WGS) entry which is preliminary data.</text>
</comment>
<proteinExistence type="predicted"/>
<evidence type="ECO:0000313" key="2">
    <source>
        <dbReference type="Proteomes" id="UP000257109"/>
    </source>
</evidence>
<sequence>MRKAKEKEQFRKEKQMSFFARENVFSDEVPSGLPPIRGIEHHIDLIPGATLPNRPSYRNRLAS</sequence>
<evidence type="ECO:0000313" key="1">
    <source>
        <dbReference type="EMBL" id="RDX76588.1"/>
    </source>
</evidence>
<protein>
    <submittedName>
        <fullName evidence="1">Uncharacterized protein</fullName>
    </submittedName>
</protein>
<accession>A0A371FE71</accession>
<name>A0A371FE71_MUCPR</name>
<keyword evidence="2" id="KW-1185">Reference proteome</keyword>
<dbReference type="Proteomes" id="UP000257109">
    <property type="component" value="Unassembled WGS sequence"/>
</dbReference>
<dbReference type="OrthoDB" id="1436110at2759"/>
<dbReference type="EMBL" id="QJKJ01009448">
    <property type="protein sequence ID" value="RDX76588.1"/>
    <property type="molecule type" value="Genomic_DNA"/>
</dbReference>
<organism evidence="1 2">
    <name type="scientific">Mucuna pruriens</name>
    <name type="common">Velvet bean</name>
    <name type="synonym">Dolichos pruriens</name>
    <dbReference type="NCBI Taxonomy" id="157652"/>
    <lineage>
        <taxon>Eukaryota</taxon>
        <taxon>Viridiplantae</taxon>
        <taxon>Streptophyta</taxon>
        <taxon>Embryophyta</taxon>
        <taxon>Tracheophyta</taxon>
        <taxon>Spermatophyta</taxon>
        <taxon>Magnoliopsida</taxon>
        <taxon>eudicotyledons</taxon>
        <taxon>Gunneridae</taxon>
        <taxon>Pentapetalae</taxon>
        <taxon>rosids</taxon>
        <taxon>fabids</taxon>
        <taxon>Fabales</taxon>
        <taxon>Fabaceae</taxon>
        <taxon>Papilionoideae</taxon>
        <taxon>50 kb inversion clade</taxon>
        <taxon>NPAAA clade</taxon>
        <taxon>indigoferoid/millettioid clade</taxon>
        <taxon>Phaseoleae</taxon>
        <taxon>Mucuna</taxon>
    </lineage>
</organism>
<reference evidence="1" key="1">
    <citation type="submission" date="2018-05" db="EMBL/GenBank/DDBJ databases">
        <title>Draft genome of Mucuna pruriens seed.</title>
        <authorList>
            <person name="Nnadi N.E."/>
            <person name="Vos R."/>
            <person name="Hasami M.H."/>
            <person name="Devisetty U.K."/>
            <person name="Aguiy J.C."/>
        </authorList>
    </citation>
    <scope>NUCLEOTIDE SEQUENCE [LARGE SCALE GENOMIC DNA]</scope>
    <source>
        <strain evidence="1">JCA_2017</strain>
    </source>
</reference>
<dbReference type="AlphaFoldDB" id="A0A371FE71"/>
<gene>
    <name evidence="1" type="ORF">CR513_43406</name>
</gene>